<reference evidence="2" key="1">
    <citation type="journal article" date="2019" name="Sci. Rep.">
        <title>Draft genome of Tanacetum cinerariifolium, the natural source of mosquito coil.</title>
        <authorList>
            <person name="Yamashiro T."/>
            <person name="Shiraishi A."/>
            <person name="Satake H."/>
            <person name="Nakayama K."/>
        </authorList>
    </citation>
    <scope>NUCLEOTIDE SEQUENCE</scope>
</reference>
<proteinExistence type="predicted"/>
<evidence type="ECO:0000313" key="2">
    <source>
        <dbReference type="EMBL" id="GEU42380.1"/>
    </source>
</evidence>
<comment type="caution">
    <text evidence="2">The sequence shown here is derived from an EMBL/GenBank/DDBJ whole genome shotgun (WGS) entry which is preliminary data.</text>
</comment>
<evidence type="ECO:0000256" key="1">
    <source>
        <dbReference type="SAM" id="MobiDB-lite"/>
    </source>
</evidence>
<feature type="compositionally biased region" description="Low complexity" evidence="1">
    <location>
        <begin position="13"/>
        <end position="23"/>
    </location>
</feature>
<organism evidence="2">
    <name type="scientific">Tanacetum cinerariifolium</name>
    <name type="common">Dalmatian daisy</name>
    <name type="synonym">Chrysanthemum cinerariifolium</name>
    <dbReference type="NCBI Taxonomy" id="118510"/>
    <lineage>
        <taxon>Eukaryota</taxon>
        <taxon>Viridiplantae</taxon>
        <taxon>Streptophyta</taxon>
        <taxon>Embryophyta</taxon>
        <taxon>Tracheophyta</taxon>
        <taxon>Spermatophyta</taxon>
        <taxon>Magnoliopsida</taxon>
        <taxon>eudicotyledons</taxon>
        <taxon>Gunneridae</taxon>
        <taxon>Pentapetalae</taxon>
        <taxon>asterids</taxon>
        <taxon>campanulids</taxon>
        <taxon>Asterales</taxon>
        <taxon>Asteraceae</taxon>
        <taxon>Asteroideae</taxon>
        <taxon>Anthemideae</taxon>
        <taxon>Anthemidinae</taxon>
        <taxon>Tanacetum</taxon>
    </lineage>
</organism>
<gene>
    <name evidence="2" type="ORF">Tci_014358</name>
</gene>
<name>A0A6L2K0K3_TANCI</name>
<sequence>MADHSQKWHDGSSSRNIDSSSKSVTLRESLRLEAHLDKECPLNEEVKSVEEVKYDEFGRPPPFNGRNSINFFVLAVVTFTNGLNSCTTSSNYLAYLSLKYTGNTNSIKAVLTSI</sequence>
<protein>
    <submittedName>
        <fullName evidence="2">Uncharacterized protein</fullName>
    </submittedName>
</protein>
<feature type="compositionally biased region" description="Basic and acidic residues" evidence="1">
    <location>
        <begin position="1"/>
        <end position="12"/>
    </location>
</feature>
<accession>A0A6L2K0K3</accession>
<dbReference type="AlphaFoldDB" id="A0A6L2K0K3"/>
<dbReference type="EMBL" id="BKCJ010001561">
    <property type="protein sequence ID" value="GEU42380.1"/>
    <property type="molecule type" value="Genomic_DNA"/>
</dbReference>
<feature type="region of interest" description="Disordered" evidence="1">
    <location>
        <begin position="1"/>
        <end position="24"/>
    </location>
</feature>